<keyword evidence="2" id="KW-1185">Reference proteome</keyword>
<name>A0A7W5E137_9BACT</name>
<evidence type="ECO:0000313" key="1">
    <source>
        <dbReference type="EMBL" id="MBB3208205.1"/>
    </source>
</evidence>
<proteinExistence type="predicted"/>
<dbReference type="EMBL" id="JACHXU010000014">
    <property type="protein sequence ID" value="MBB3208205.1"/>
    <property type="molecule type" value="Genomic_DNA"/>
</dbReference>
<gene>
    <name evidence="1" type="ORF">FHS27_004032</name>
</gene>
<evidence type="ECO:0008006" key="3">
    <source>
        <dbReference type="Google" id="ProtNLM"/>
    </source>
</evidence>
<sequence>MTELPHEKPAFDELSDDHQEVLRRMGESVGKSVDEVQGTDDLIGYFQSFRPDGRGLAGVFSGVVGGDDVHERLEILFEVAGDDRRPTGGRDAFFVVRKPAVVAPEDVQTAGEEWIDQMRRLGDSLGHTEATEKLSAIERIRVLEGIPPKHPKLAEEKTELLVLLAETIPSWVGAAAPDHAIATALRNPFYFVNCDAMLRDYLMWPLYRKHIASEDPFEPYFRLWRHGVKWRVFQETQIDLYMPRR</sequence>
<protein>
    <recommendedName>
        <fullName evidence="3">Apolipoprotein acyltransferase</fullName>
    </recommendedName>
</protein>
<accession>A0A7W5E137</accession>
<evidence type="ECO:0000313" key="2">
    <source>
        <dbReference type="Proteomes" id="UP000536179"/>
    </source>
</evidence>
<comment type="caution">
    <text evidence="1">The sequence shown here is derived from an EMBL/GenBank/DDBJ whole genome shotgun (WGS) entry which is preliminary data.</text>
</comment>
<dbReference type="AlphaFoldDB" id="A0A7W5E137"/>
<organism evidence="1 2">
    <name type="scientific">Aporhodopirellula rubra</name>
    <dbReference type="NCBI Taxonomy" id="980271"/>
    <lineage>
        <taxon>Bacteria</taxon>
        <taxon>Pseudomonadati</taxon>
        <taxon>Planctomycetota</taxon>
        <taxon>Planctomycetia</taxon>
        <taxon>Pirellulales</taxon>
        <taxon>Pirellulaceae</taxon>
        <taxon>Aporhodopirellula</taxon>
    </lineage>
</organism>
<reference evidence="1 2" key="1">
    <citation type="submission" date="2020-08" db="EMBL/GenBank/DDBJ databases">
        <title>Genomic Encyclopedia of Type Strains, Phase III (KMG-III): the genomes of soil and plant-associated and newly described type strains.</title>
        <authorList>
            <person name="Whitman W."/>
        </authorList>
    </citation>
    <scope>NUCLEOTIDE SEQUENCE [LARGE SCALE GENOMIC DNA]</scope>
    <source>
        <strain evidence="1 2">CECT 8075</strain>
    </source>
</reference>
<dbReference type="Proteomes" id="UP000536179">
    <property type="component" value="Unassembled WGS sequence"/>
</dbReference>
<dbReference type="RefSeq" id="WP_184306435.1">
    <property type="nucleotide sequence ID" value="NZ_JACHXU010000014.1"/>
</dbReference>